<reference evidence="3 4" key="1">
    <citation type="submission" date="2017-07" db="EMBL/GenBank/DDBJ databases">
        <title>Draft genome sequence of aerobic hyperthermophilic archaea, Pyrobaculum aerophilum YKB31 and YKB32.</title>
        <authorList>
            <person name="Mochizuki T."/>
            <person name="Berliner A.J."/>
            <person name="Yoshida-Takashima Y."/>
            <person name="Takaki Y."/>
            <person name="Nunoura T."/>
            <person name="Takai K."/>
        </authorList>
    </citation>
    <scope>NUCLEOTIDE SEQUENCE [LARGE SCALE GENOMIC DNA]</scope>
    <source>
        <strain evidence="1 4">YKB31</strain>
        <strain evidence="2 3">YKB32</strain>
    </source>
</reference>
<dbReference type="Proteomes" id="UP000257123">
    <property type="component" value="Unassembled WGS sequence"/>
</dbReference>
<dbReference type="EMBL" id="NMUE01000026">
    <property type="protein sequence ID" value="RFA95062.1"/>
    <property type="molecule type" value="Genomic_DNA"/>
</dbReference>
<name>A0A371QXC1_9CREN</name>
<dbReference type="Proteomes" id="UP000256877">
    <property type="component" value="Unassembled WGS sequence"/>
</dbReference>
<evidence type="ECO:0000313" key="2">
    <source>
        <dbReference type="EMBL" id="RFA96311.1"/>
    </source>
</evidence>
<evidence type="ECO:0000313" key="4">
    <source>
        <dbReference type="Proteomes" id="UP000257123"/>
    </source>
</evidence>
<evidence type="ECO:0000313" key="3">
    <source>
        <dbReference type="Proteomes" id="UP000256877"/>
    </source>
</evidence>
<proteinExistence type="predicted"/>
<evidence type="ECO:0000313" key="1">
    <source>
        <dbReference type="EMBL" id="RFA95062.1"/>
    </source>
</evidence>
<protein>
    <submittedName>
        <fullName evidence="1">Uncharacterized protein</fullName>
    </submittedName>
</protein>
<accession>A0A371QXC1</accession>
<sequence length="72" mass="8614">MKFTKARPRRIARQLRRWRRTPIVTTHGVSRVVFIKLKERVRNKACSKRLWTSARGLGMYKDGTIEELPEFE</sequence>
<dbReference type="AlphaFoldDB" id="A0A371QXC1"/>
<dbReference type="RefSeq" id="WP_116421380.1">
    <property type="nucleotide sequence ID" value="NZ_NMUE01000026.1"/>
</dbReference>
<gene>
    <name evidence="1" type="ORF">CGL51_08280</name>
    <name evidence="2" type="ORF">CGL52_11065</name>
</gene>
<comment type="caution">
    <text evidence="1">The sequence shown here is derived from an EMBL/GenBank/DDBJ whole genome shotgun (WGS) entry which is preliminary data.</text>
</comment>
<organism evidence="1 4">
    <name type="scientific">Pyrobaculum aerophilum</name>
    <dbReference type="NCBI Taxonomy" id="13773"/>
    <lineage>
        <taxon>Archaea</taxon>
        <taxon>Thermoproteota</taxon>
        <taxon>Thermoprotei</taxon>
        <taxon>Thermoproteales</taxon>
        <taxon>Thermoproteaceae</taxon>
        <taxon>Pyrobaculum</taxon>
    </lineage>
</organism>
<dbReference type="EMBL" id="NMUF01000038">
    <property type="protein sequence ID" value="RFA96311.1"/>
    <property type="molecule type" value="Genomic_DNA"/>
</dbReference>